<sequence length="299" mass="33897">MPSKRHQTSSLLFPIRSASLIMVASHTVEGLEESPKADGKEISLVQSLQDLILVEFGKAGGEIGEMEYVTFKHITPEEEVYFGQSSKNKREITMEEFNSALQRLPDNEIFPEVPEDIPLTIAPDDLDDDSAFLKRPGLTSYDEDTKGTIFVRMATLQETVIMEQLSKEPHPYIIRYLGCRVRRGRITCIVLERLDRTLMQYVNEPEFGKLDRSRFLKALESAVAHVHALGLAHNDINPYNIMVKDGMPVLIDFGACQPLGLPLQERGTPGWSMDDITTSELEHDAYGLRKIREWLESFE</sequence>
<reference evidence="1 2" key="1">
    <citation type="journal article" date="2021" name="Nat. Commun.">
        <title>Genetic determinants of endophytism in the Arabidopsis root mycobiome.</title>
        <authorList>
            <person name="Mesny F."/>
            <person name="Miyauchi S."/>
            <person name="Thiergart T."/>
            <person name="Pickel B."/>
            <person name="Atanasova L."/>
            <person name="Karlsson M."/>
            <person name="Huettel B."/>
            <person name="Barry K.W."/>
            <person name="Haridas S."/>
            <person name="Chen C."/>
            <person name="Bauer D."/>
            <person name="Andreopoulos W."/>
            <person name="Pangilinan J."/>
            <person name="LaButti K."/>
            <person name="Riley R."/>
            <person name="Lipzen A."/>
            <person name="Clum A."/>
            <person name="Drula E."/>
            <person name="Henrissat B."/>
            <person name="Kohler A."/>
            <person name="Grigoriev I.V."/>
            <person name="Martin F.M."/>
            <person name="Hacquard S."/>
        </authorList>
    </citation>
    <scope>NUCLEOTIDE SEQUENCE [LARGE SCALE GENOMIC DNA]</scope>
    <source>
        <strain evidence="1 2">MPI-SDFR-AT-0079</strain>
    </source>
</reference>
<organism evidence="1 2">
    <name type="scientific">Chaetomium tenue</name>
    <dbReference type="NCBI Taxonomy" id="1854479"/>
    <lineage>
        <taxon>Eukaryota</taxon>
        <taxon>Fungi</taxon>
        <taxon>Dikarya</taxon>
        <taxon>Ascomycota</taxon>
        <taxon>Pezizomycotina</taxon>
        <taxon>Sordariomycetes</taxon>
        <taxon>Sordariomycetidae</taxon>
        <taxon>Sordariales</taxon>
        <taxon>Chaetomiaceae</taxon>
        <taxon>Chaetomium</taxon>
    </lineage>
</organism>
<protein>
    <submittedName>
        <fullName evidence="1">Serine/threonine-protein kinase</fullName>
    </submittedName>
</protein>
<accession>A0ACB7P3Y5</accession>
<proteinExistence type="predicted"/>
<keyword evidence="1" id="KW-0418">Kinase</keyword>
<dbReference type="EMBL" id="JAGIZQ010000006">
    <property type="protein sequence ID" value="KAH6623708.1"/>
    <property type="molecule type" value="Genomic_DNA"/>
</dbReference>
<gene>
    <name evidence="1" type="ORF">F5144DRAFT_584064</name>
</gene>
<dbReference type="Proteomes" id="UP000724584">
    <property type="component" value="Unassembled WGS sequence"/>
</dbReference>
<keyword evidence="1" id="KW-0808">Transferase</keyword>
<keyword evidence="2" id="KW-1185">Reference proteome</keyword>
<comment type="caution">
    <text evidence="1">The sequence shown here is derived from an EMBL/GenBank/DDBJ whole genome shotgun (WGS) entry which is preliminary data.</text>
</comment>
<evidence type="ECO:0000313" key="2">
    <source>
        <dbReference type="Proteomes" id="UP000724584"/>
    </source>
</evidence>
<evidence type="ECO:0000313" key="1">
    <source>
        <dbReference type="EMBL" id="KAH6623708.1"/>
    </source>
</evidence>
<name>A0ACB7P3Y5_9PEZI</name>